<keyword evidence="3" id="KW-1185">Reference proteome</keyword>
<comment type="caution">
    <text evidence="2">The sequence shown here is derived from an EMBL/GenBank/DDBJ whole genome shotgun (WGS) entry which is preliminary data.</text>
</comment>
<keyword evidence="1" id="KW-0812">Transmembrane</keyword>
<keyword evidence="1" id="KW-1133">Transmembrane helix</keyword>
<accession>A0A5C8ZLK3</accession>
<dbReference type="AlphaFoldDB" id="A0A5C8ZLK3"/>
<sequence length="171" mass="19092">MNSDPASLANLHDIVVPEPLPLWPPAPGWLWLLGFLAVLLALLALRAFIRFQRNRYRREALAELARLQAGGESRTAPLAELSVLLKRAALTAYPRVEVAQLTGVDWFHFLDSTGGTHFADGLGEALEDSTYRTASGDWDAVQLERLFTETRRWIRQHRPLPPPPASDETTS</sequence>
<dbReference type="Proteomes" id="UP000321933">
    <property type="component" value="Unassembled WGS sequence"/>
</dbReference>
<organism evidence="2 3">
    <name type="scientific">Parahaliea aestuarii</name>
    <dbReference type="NCBI Taxonomy" id="1852021"/>
    <lineage>
        <taxon>Bacteria</taxon>
        <taxon>Pseudomonadati</taxon>
        <taxon>Pseudomonadota</taxon>
        <taxon>Gammaproteobacteria</taxon>
        <taxon>Cellvibrionales</taxon>
        <taxon>Halieaceae</taxon>
        <taxon>Parahaliea</taxon>
    </lineage>
</organism>
<dbReference type="RefSeq" id="WP_148065700.1">
    <property type="nucleotide sequence ID" value="NZ_VRYZ01000009.1"/>
</dbReference>
<evidence type="ECO:0000313" key="3">
    <source>
        <dbReference type="Proteomes" id="UP000321933"/>
    </source>
</evidence>
<dbReference type="EMBL" id="VRYZ01000009">
    <property type="protein sequence ID" value="TXS89338.1"/>
    <property type="molecule type" value="Genomic_DNA"/>
</dbReference>
<dbReference type="OrthoDB" id="283083at2"/>
<dbReference type="InterPro" id="IPR025489">
    <property type="entry name" value="DUF4381"/>
</dbReference>
<gene>
    <name evidence="2" type="ORF">FVW59_17625</name>
</gene>
<dbReference type="Pfam" id="PF14316">
    <property type="entry name" value="DUF4381"/>
    <property type="match status" value="1"/>
</dbReference>
<proteinExistence type="predicted"/>
<evidence type="ECO:0000256" key="1">
    <source>
        <dbReference type="SAM" id="Phobius"/>
    </source>
</evidence>
<feature type="transmembrane region" description="Helical" evidence="1">
    <location>
        <begin position="29"/>
        <end position="49"/>
    </location>
</feature>
<name>A0A5C8ZLK3_9GAMM</name>
<keyword evidence="1" id="KW-0472">Membrane</keyword>
<protein>
    <submittedName>
        <fullName evidence="2">DUF4381 domain-containing protein</fullName>
    </submittedName>
</protein>
<evidence type="ECO:0000313" key="2">
    <source>
        <dbReference type="EMBL" id="TXS89338.1"/>
    </source>
</evidence>
<reference evidence="2 3" key="1">
    <citation type="submission" date="2019-08" db="EMBL/GenBank/DDBJ databases">
        <title>Parahaliea maris sp. nov., isolated from the surface seawater.</title>
        <authorList>
            <person name="Liu Y."/>
        </authorList>
    </citation>
    <scope>NUCLEOTIDE SEQUENCE [LARGE SCALE GENOMIC DNA]</scope>
    <source>
        <strain evidence="2 3">S2-26</strain>
    </source>
</reference>